<evidence type="ECO:0000259" key="2">
    <source>
        <dbReference type="Pfam" id="PF01968"/>
    </source>
</evidence>
<dbReference type="InterPro" id="IPR013024">
    <property type="entry name" value="GGCT-like"/>
</dbReference>
<dbReference type="InterPro" id="IPR003692">
    <property type="entry name" value="Hydantoinase_B"/>
</dbReference>
<dbReference type="Pfam" id="PF02538">
    <property type="entry name" value="Hydantoinase_B"/>
    <property type="match status" value="1"/>
</dbReference>
<dbReference type="Pfam" id="PF01968">
    <property type="entry name" value="Hydantoinase_A"/>
    <property type="match status" value="1"/>
</dbReference>
<dbReference type="CDD" id="cd06661">
    <property type="entry name" value="GGCT_like"/>
    <property type="match status" value="1"/>
</dbReference>
<keyword evidence="7" id="KW-1185">Reference proteome</keyword>
<feature type="domain" description="Hydantoinase/oxoprolinase N-terminal" evidence="4">
    <location>
        <begin position="9"/>
        <end position="183"/>
    </location>
</feature>
<dbReference type="Proteomes" id="UP000443582">
    <property type="component" value="Unassembled WGS sequence"/>
</dbReference>
<dbReference type="InterPro" id="IPR002821">
    <property type="entry name" value="Hydantoinase_A"/>
</dbReference>
<dbReference type="RefSeq" id="WP_114705236.1">
    <property type="nucleotide sequence ID" value="NZ_QDKL01000001.1"/>
</dbReference>
<dbReference type="InterPro" id="IPR045079">
    <property type="entry name" value="Oxoprolinase-like"/>
</dbReference>
<evidence type="ECO:0000259" key="5">
    <source>
        <dbReference type="Pfam" id="PF06094"/>
    </source>
</evidence>
<feature type="domain" description="Hydantoinase B/oxoprolinase" evidence="3">
    <location>
        <begin position="643"/>
        <end position="1145"/>
    </location>
</feature>
<evidence type="ECO:0000256" key="1">
    <source>
        <dbReference type="ARBA" id="ARBA00010403"/>
    </source>
</evidence>
<evidence type="ECO:0000259" key="3">
    <source>
        <dbReference type="Pfam" id="PF02538"/>
    </source>
</evidence>
<sequence>MDTNNKWDFWIDCGGTFTDIVAIDTNGSYQTEKLLTKSPHYKSSVVQGIKNLLGDDFSPKIINKVRLGTTVATNAFLERDGIDCALVTTLGFRDLLEIRRQNRPRLFDLDIKKAKPLYKTVVNIKERIDASGNIITKLDEEIAYFELMRLYEQGLRSVAIALMHSCINPEHELKVAQIAKKIGFEYISLSHETSPISKYVYRAETSVVDAYLTPLLDIYTKELEDDLGGVDIVYMQSNGGLCDAKTLKGQNTLLSGPAGGLIGAIKSSVKRDINKIITFDMGGTSTDVAIYDGEIKLDNEPDFLGIKLLAPMLDIHTVAAGGGSILKFDGGRFAVGPESAGAFPGPACYRNGGPLTVTDANLFLGRLEADKFPKIFGPNRNQALDEEIVSEKFNKLAKEAGMDAKEVAEGFLDVAASTMARAIKKVSVEKGEDPADFTMVSFGGAAGQMACKVADAIGIKKIFVHPFSSVLSAYGIGTANESFRVMKAYTKNFSKINEEEIKEKFTELHKEIEENLNNVDRFTNELLMRAKGSDYEINVSAEKFNAISNEFSKAYEKLFGVELEGEAEVVSLVSTGERLSGHSEELIKDEALNDIEGPALLSANNTCLVFDEGWRGSKNKYGEWILTKEEDVKQDETSERDAKVELEIYYQRFQSIAEQMGHTLQNLAHSITIKERNDFSCALFTKDAELLANAPHIPVHLGSMGDAVKAIAEKFNDDINEGDGFICNDPNYGGTHLPDITAITPIFFEGKLSMYVASRGHHADIGGISPGSMPGKSTKLSQEGVVIAPERIIEKGRFLEEKLSKILKEGQFPARIPIQNIHDIKAQFAANQKARTELHSLVDSYGAAKTLAMAEAILAYSHKKIIEVLKKFKEGTSNTNITNERSITVKMTNHHEDKLVIDFTGTSPCGDHNFNTPLPVVKASILFALRCLIKEEIPLNDGIARYLDIKIPKGSLLNPSIESAVVAGNVETSQVICDLIFESLGVKAHGQGTMNNLSFGNEEYQYYETLGGGAGASSSGDGASAIQVGMTNSLLTDPEVFESRLPVRIELMGIRQGSGGIGEFRGGSGIYRHLLFLQDSDLSMISQRRLSSPTGINGGEDGLRGKNILERKNGEVFELEECFQTKVEKMDRLMVCTPGGGGFGKAPDEGEHLVFGFGSNMDISQIRKRCPSSSFVTRARLDGYELRYTTYSEVRKGGVADMYEAPGKSMWGAVYRLNDHDLATLDEIECSMNNYTRIQREVIDDNGRKLKVYCYDVNDKEPDISPTNIYHWLVYSGAYNLGTLNKYLKAL</sequence>
<organism evidence="6 7">
    <name type="scientific">Halobacteriovorax vibrionivorans</name>
    <dbReference type="NCBI Taxonomy" id="2152716"/>
    <lineage>
        <taxon>Bacteria</taxon>
        <taxon>Pseudomonadati</taxon>
        <taxon>Bdellovibrionota</taxon>
        <taxon>Bacteriovoracia</taxon>
        <taxon>Bacteriovoracales</taxon>
        <taxon>Halobacteriovoraceae</taxon>
        <taxon>Halobacteriovorax</taxon>
    </lineage>
</organism>
<accession>A0ABY0IKB2</accession>
<dbReference type="SUPFAM" id="SSF110857">
    <property type="entry name" value="Gamma-glutamyl cyclotransferase-like"/>
    <property type="match status" value="1"/>
</dbReference>
<name>A0ABY0IKB2_9BACT</name>
<comment type="caution">
    <text evidence="6">The sequence shown here is derived from an EMBL/GenBank/DDBJ whole genome shotgun (WGS) entry which is preliminary data.</text>
</comment>
<dbReference type="Gene3D" id="3.10.490.10">
    <property type="entry name" value="Gamma-glutamyl cyclotransferase-like"/>
    <property type="match status" value="1"/>
</dbReference>
<dbReference type="InterPro" id="IPR009288">
    <property type="entry name" value="AIG2-like_dom"/>
</dbReference>
<evidence type="ECO:0000313" key="6">
    <source>
        <dbReference type="EMBL" id="RZF22291.1"/>
    </source>
</evidence>
<evidence type="ECO:0000313" key="7">
    <source>
        <dbReference type="Proteomes" id="UP000443582"/>
    </source>
</evidence>
<dbReference type="Pfam" id="PF06094">
    <property type="entry name" value="GGACT"/>
    <property type="match status" value="1"/>
</dbReference>
<feature type="domain" description="Gamma-glutamylcyclotransferase AIG2-like" evidence="5">
    <location>
        <begin position="1154"/>
        <end position="1260"/>
    </location>
</feature>
<comment type="similarity">
    <text evidence="1">Belongs to the oxoprolinase family.</text>
</comment>
<dbReference type="PANTHER" id="PTHR11365:SF23">
    <property type="entry name" value="HYPOTHETICAL 5-OXOPROLINASE (EUROFUNG)-RELATED"/>
    <property type="match status" value="1"/>
</dbReference>
<dbReference type="InterPro" id="IPR036568">
    <property type="entry name" value="GGCT-like_sf"/>
</dbReference>
<dbReference type="InterPro" id="IPR008040">
    <property type="entry name" value="Hydant_A_N"/>
</dbReference>
<dbReference type="PANTHER" id="PTHR11365">
    <property type="entry name" value="5-OXOPROLINASE RELATED"/>
    <property type="match status" value="1"/>
</dbReference>
<gene>
    <name evidence="6" type="ORF">DAY19_00560</name>
</gene>
<reference evidence="7" key="1">
    <citation type="journal article" date="2019" name="Int. J. Syst. Evol. Microbiol.">
        <title>Halobacteriovorax valvorus sp. nov., a novel prokaryotic predator isolated from coastal seawater of China.</title>
        <authorList>
            <person name="Chen M.-X."/>
        </authorList>
    </citation>
    <scope>NUCLEOTIDE SEQUENCE [LARGE SCALE GENOMIC DNA]</scope>
    <source>
        <strain evidence="7">BL9</strain>
    </source>
</reference>
<dbReference type="EMBL" id="QDKL01000001">
    <property type="protein sequence ID" value="RZF22291.1"/>
    <property type="molecule type" value="Genomic_DNA"/>
</dbReference>
<dbReference type="Pfam" id="PF05378">
    <property type="entry name" value="Hydant_A_N"/>
    <property type="match status" value="1"/>
</dbReference>
<feature type="domain" description="Hydantoinase A/oxoprolinase" evidence="2">
    <location>
        <begin position="202"/>
        <end position="480"/>
    </location>
</feature>
<protein>
    <submittedName>
        <fullName evidence="6">5-oxoprolinase</fullName>
    </submittedName>
</protein>
<evidence type="ECO:0000259" key="4">
    <source>
        <dbReference type="Pfam" id="PF05378"/>
    </source>
</evidence>
<proteinExistence type="inferred from homology"/>